<dbReference type="InterPro" id="IPR036249">
    <property type="entry name" value="Thioredoxin-like_sf"/>
</dbReference>
<dbReference type="Pfam" id="PF03795">
    <property type="entry name" value="YCII"/>
    <property type="match status" value="1"/>
</dbReference>
<dbReference type="Pfam" id="PF13409">
    <property type="entry name" value="GST_N_2"/>
    <property type="match status" value="1"/>
</dbReference>
<dbReference type="PANTHER" id="PTHR43968:SF6">
    <property type="entry name" value="GLUTATHIONE S-TRANSFERASE OMEGA"/>
    <property type="match status" value="1"/>
</dbReference>
<evidence type="ECO:0000256" key="1">
    <source>
        <dbReference type="ARBA" id="ARBA00007689"/>
    </source>
</evidence>
<dbReference type="SUPFAM" id="SSF47616">
    <property type="entry name" value="GST C-terminal domain-like"/>
    <property type="match status" value="1"/>
</dbReference>
<feature type="domain" description="GST N-terminal" evidence="2">
    <location>
        <begin position="4"/>
        <end position="84"/>
    </location>
</feature>
<evidence type="ECO:0000259" key="2">
    <source>
        <dbReference type="PROSITE" id="PS50404"/>
    </source>
</evidence>
<dbReference type="SFLD" id="SFLDS00019">
    <property type="entry name" value="Glutathione_Transferase_(cytos"/>
    <property type="match status" value="1"/>
</dbReference>
<dbReference type="InterPro" id="IPR040079">
    <property type="entry name" value="Glutathione_S-Trfase"/>
</dbReference>
<dbReference type="CDD" id="cd03043">
    <property type="entry name" value="GST_N_1"/>
    <property type="match status" value="1"/>
</dbReference>
<dbReference type="Gene3D" id="1.20.1050.10">
    <property type="match status" value="1"/>
</dbReference>
<dbReference type="CDD" id="cd03194">
    <property type="entry name" value="GST_C_3"/>
    <property type="match status" value="1"/>
</dbReference>
<dbReference type="Proteomes" id="UP001433071">
    <property type="component" value="Unassembled WGS sequence"/>
</dbReference>
<comment type="similarity">
    <text evidence="1">Belongs to the YciI family.</text>
</comment>
<gene>
    <name evidence="3" type="ORF">NKI36_19025</name>
</gene>
<organism evidence="3 4">
    <name type="scientific">Mesorhizobium caraganae</name>
    <dbReference type="NCBI Taxonomy" id="483206"/>
    <lineage>
        <taxon>Bacteria</taxon>
        <taxon>Pseudomonadati</taxon>
        <taxon>Pseudomonadota</taxon>
        <taxon>Alphaproteobacteria</taxon>
        <taxon>Hyphomicrobiales</taxon>
        <taxon>Phyllobacteriaceae</taxon>
        <taxon>Mesorhizobium</taxon>
    </lineage>
</organism>
<dbReference type="EMBL" id="JAMYQB010000015">
    <property type="protein sequence ID" value="MER9406123.1"/>
    <property type="molecule type" value="Genomic_DNA"/>
</dbReference>
<evidence type="ECO:0000313" key="3">
    <source>
        <dbReference type="EMBL" id="MER9406123.1"/>
    </source>
</evidence>
<dbReference type="SUPFAM" id="SSF52833">
    <property type="entry name" value="Thioredoxin-like"/>
    <property type="match status" value="1"/>
</dbReference>
<dbReference type="PANTHER" id="PTHR43968">
    <property type="match status" value="1"/>
</dbReference>
<dbReference type="PROSITE" id="PS50404">
    <property type="entry name" value="GST_NTER"/>
    <property type="match status" value="1"/>
</dbReference>
<proteinExistence type="inferred from homology"/>
<dbReference type="InterPro" id="IPR005545">
    <property type="entry name" value="YCII"/>
</dbReference>
<protein>
    <submittedName>
        <fullName evidence="3">Glutathione S-transferase N-terminal domain-containing protein</fullName>
    </submittedName>
</protein>
<dbReference type="SUPFAM" id="SSF54909">
    <property type="entry name" value="Dimeric alpha+beta barrel"/>
    <property type="match status" value="1"/>
</dbReference>
<dbReference type="Gene3D" id="3.30.70.1060">
    <property type="entry name" value="Dimeric alpha+beta barrel"/>
    <property type="match status" value="1"/>
</dbReference>
<dbReference type="InterPro" id="IPR011008">
    <property type="entry name" value="Dimeric_a/b-barrel"/>
</dbReference>
<reference evidence="3 4" key="1">
    <citation type="journal article" date="2024" name="Proc. Natl. Acad. Sci. U.S.A.">
        <title>The evolutionary genomics of adaptation to stress in wild rhizobium bacteria.</title>
        <authorList>
            <person name="Kehlet-Delgado H."/>
            <person name="Montoya A.P."/>
            <person name="Jensen K.T."/>
            <person name="Wendlandt C.E."/>
            <person name="Dexheimer C."/>
            <person name="Roberts M."/>
            <person name="Torres Martinez L."/>
            <person name="Friesen M.L."/>
            <person name="Griffitts J.S."/>
            <person name="Porter S.S."/>
        </authorList>
    </citation>
    <scope>NUCLEOTIDE SEQUENCE [LARGE SCALE GENOMIC DNA]</scope>
    <source>
        <strain evidence="3 4">M0641</strain>
    </source>
</reference>
<dbReference type="Pfam" id="PF13410">
    <property type="entry name" value="GST_C_2"/>
    <property type="match status" value="1"/>
</dbReference>
<dbReference type="InterPro" id="IPR050983">
    <property type="entry name" value="GST_Omega/HSP26"/>
</dbReference>
<keyword evidence="4" id="KW-1185">Reference proteome</keyword>
<dbReference type="Gene3D" id="3.40.30.10">
    <property type="entry name" value="Glutaredoxin"/>
    <property type="match status" value="1"/>
</dbReference>
<dbReference type="InterPro" id="IPR004045">
    <property type="entry name" value="Glutathione_S-Trfase_N"/>
</dbReference>
<dbReference type="InterPro" id="IPR036282">
    <property type="entry name" value="Glutathione-S-Trfase_C_sf"/>
</dbReference>
<comment type="caution">
    <text evidence="3">The sequence shown here is derived from an EMBL/GenBank/DDBJ whole genome shotgun (WGS) entry which is preliminary data.</text>
</comment>
<name>A0ABV1Z2A4_9HYPH</name>
<dbReference type="SFLD" id="SFLDG00358">
    <property type="entry name" value="Main_(cytGST)"/>
    <property type="match status" value="1"/>
</dbReference>
<evidence type="ECO:0000313" key="4">
    <source>
        <dbReference type="Proteomes" id="UP001433071"/>
    </source>
</evidence>
<accession>A0ABV1Z2A4</accession>
<sequence length="321" mass="36141">MAEFTLIIANKCFSSWSLRPWVAMKHLEIPFEEGFVRLRTPETFANLAKVSPTGLVPILNHNGRIVWETLAILEYLADLFPEKKLWPQDIGARALARSVATEMHSGFREVRYGWPMNLRRPKGHKPLDGEGELQRARIETIWRQCREQYGKGGPFLFGHFTAADAMYAPVVTRFDTYGGELATDTRAYVDAVLATPAMRHWYAEAAKETWPEPGPDDGPRETKAPSIFHCRLIPPRPDFAFTMTEEERELMGRHADYLRGKLREGTMILAGPVADPAGPWGLLILRVENEAEARAVTDGDPVSSSGRGFHYEILPLISAIL</sequence>